<keyword evidence="1" id="KW-0812">Transmembrane</keyword>
<accession>A0A841ALS9</accession>
<comment type="caution">
    <text evidence="2">The sequence shown here is derived from an EMBL/GenBank/DDBJ whole genome shotgun (WGS) entry which is preliminary data.</text>
</comment>
<reference evidence="2 3" key="1">
    <citation type="submission" date="2020-08" db="EMBL/GenBank/DDBJ databases">
        <title>Sequencing the genomes of 1000 actinobacteria strains.</title>
        <authorList>
            <person name="Klenk H.-P."/>
        </authorList>
    </citation>
    <scope>NUCLEOTIDE SEQUENCE [LARGE SCALE GENOMIC DNA]</scope>
    <source>
        <strain evidence="2 3">DSM 105784</strain>
    </source>
</reference>
<keyword evidence="3" id="KW-1185">Reference proteome</keyword>
<dbReference type="EMBL" id="JACHMJ010000001">
    <property type="protein sequence ID" value="MBB5844167.1"/>
    <property type="molecule type" value="Genomic_DNA"/>
</dbReference>
<dbReference type="AlphaFoldDB" id="A0A841ALS9"/>
<organism evidence="2 3">
    <name type="scientific">Conyzicola lurida</name>
    <dbReference type="NCBI Taxonomy" id="1172621"/>
    <lineage>
        <taxon>Bacteria</taxon>
        <taxon>Bacillati</taxon>
        <taxon>Actinomycetota</taxon>
        <taxon>Actinomycetes</taxon>
        <taxon>Micrococcales</taxon>
        <taxon>Microbacteriaceae</taxon>
        <taxon>Conyzicola</taxon>
    </lineage>
</organism>
<sequence length="224" mass="25658">MAELPSGWVALGESREWQRILTSRLSKTGKRFYVLYFVAILLLMWIARWAFDVFGPVPVLVVLGLLVLAAVIVAVYAMTRSPRSEVNFDTGQVRVRGNTLPFDHITEAVYLPVAHNDRVDAFLSLDTHGMPVITVCLRSTHLPELTPHERMLVAEILRRSSVEIPQSKRGRTNVYYDPDGKYEWMRHPNHLSREDAIEYVLHTPKSGEAWRTPPPKKSIWIDEN</sequence>
<feature type="transmembrane region" description="Helical" evidence="1">
    <location>
        <begin position="32"/>
        <end position="51"/>
    </location>
</feature>
<name>A0A841ALS9_9MICO</name>
<keyword evidence="1" id="KW-1133">Transmembrane helix</keyword>
<evidence type="ECO:0000313" key="2">
    <source>
        <dbReference type="EMBL" id="MBB5844167.1"/>
    </source>
</evidence>
<proteinExistence type="predicted"/>
<protein>
    <submittedName>
        <fullName evidence="2">Uncharacterized protein</fullName>
    </submittedName>
</protein>
<dbReference type="RefSeq" id="WP_184238056.1">
    <property type="nucleotide sequence ID" value="NZ_JACHMJ010000001.1"/>
</dbReference>
<evidence type="ECO:0000313" key="3">
    <source>
        <dbReference type="Proteomes" id="UP000536685"/>
    </source>
</evidence>
<gene>
    <name evidence="2" type="ORF">HD599_002490</name>
</gene>
<feature type="transmembrane region" description="Helical" evidence="1">
    <location>
        <begin position="57"/>
        <end position="78"/>
    </location>
</feature>
<evidence type="ECO:0000256" key="1">
    <source>
        <dbReference type="SAM" id="Phobius"/>
    </source>
</evidence>
<dbReference type="Proteomes" id="UP000536685">
    <property type="component" value="Unassembled WGS sequence"/>
</dbReference>
<keyword evidence="1" id="KW-0472">Membrane</keyword>